<evidence type="ECO:0000313" key="1">
    <source>
        <dbReference type="EMBL" id="KAH8387098.1"/>
    </source>
</evidence>
<gene>
    <name evidence="1" type="ORF">KR093_004641</name>
</gene>
<dbReference type="EMBL" id="JAJJHW010000095">
    <property type="protein sequence ID" value="KAH8387098.1"/>
    <property type="molecule type" value="Genomic_DNA"/>
</dbReference>
<reference evidence="1" key="1">
    <citation type="journal article" date="2021" name="Mol. Ecol. Resour.">
        <title>Phylogenomic analyses of the genus Drosophila reveals genomic signals of climate adaptation.</title>
        <authorList>
            <person name="Li F."/>
            <person name="Rane R.V."/>
            <person name="Luria V."/>
            <person name="Xiong Z."/>
            <person name="Chen J."/>
            <person name="Li Z."/>
            <person name="Catullo R.A."/>
            <person name="Griffin P.C."/>
            <person name="Schiffer M."/>
            <person name="Pearce S."/>
            <person name="Lee S.F."/>
            <person name="McElroy K."/>
            <person name="Stocker A."/>
            <person name="Shirriffs J."/>
            <person name="Cockerell F."/>
            <person name="Coppin C."/>
            <person name="Sgro C.M."/>
            <person name="Karger A."/>
            <person name="Cain J.W."/>
            <person name="Weber J.A."/>
            <person name="Santpere G."/>
            <person name="Kirschner M.W."/>
            <person name="Hoffmann A.A."/>
            <person name="Oakeshott J.G."/>
            <person name="Zhang G."/>
        </authorList>
    </citation>
    <scope>NUCLEOTIDE SEQUENCE</scope>
    <source>
        <strain evidence="1">BGI-SZ-2011g</strain>
    </source>
</reference>
<sequence>MPLGRKLAIGSDDAARRQRAELRISYGNKLSNMNLDRLRCRHQCHTGLASASQATTTTAATTGTASLRRIASSFAQVSDVNCGACAALPLEDSEDDVREELAEVLIRSEPFKRADVANNKTSPAAMALPVVPRELATPTPTLTTEDSHRQHPNSCSCCTDAVLQSRACERWNQIAGTVSSLFRVRRFHNAHPLSELRRLREQRDLLENFTRPFLYEDTK</sequence>
<keyword evidence="2" id="KW-1185">Reference proteome</keyword>
<evidence type="ECO:0000313" key="2">
    <source>
        <dbReference type="Proteomes" id="UP001200034"/>
    </source>
</evidence>
<dbReference type="AlphaFoldDB" id="A0AAD4KBB1"/>
<comment type="caution">
    <text evidence="1">The sequence shown here is derived from an EMBL/GenBank/DDBJ whole genome shotgun (WGS) entry which is preliminary data.</text>
</comment>
<protein>
    <submittedName>
        <fullName evidence="1">Uncharacterized protein</fullName>
    </submittedName>
</protein>
<dbReference type="Proteomes" id="UP001200034">
    <property type="component" value="Unassembled WGS sequence"/>
</dbReference>
<accession>A0AAD4KBB1</accession>
<organism evidence="1 2">
    <name type="scientific">Drosophila rubida</name>
    <dbReference type="NCBI Taxonomy" id="30044"/>
    <lineage>
        <taxon>Eukaryota</taxon>
        <taxon>Metazoa</taxon>
        <taxon>Ecdysozoa</taxon>
        <taxon>Arthropoda</taxon>
        <taxon>Hexapoda</taxon>
        <taxon>Insecta</taxon>
        <taxon>Pterygota</taxon>
        <taxon>Neoptera</taxon>
        <taxon>Endopterygota</taxon>
        <taxon>Diptera</taxon>
        <taxon>Brachycera</taxon>
        <taxon>Muscomorpha</taxon>
        <taxon>Ephydroidea</taxon>
        <taxon>Drosophilidae</taxon>
        <taxon>Drosophila</taxon>
    </lineage>
</organism>
<name>A0AAD4KBB1_9MUSC</name>
<proteinExistence type="predicted"/>